<accession>A0A917I6E4</accession>
<name>A0A917I6E4_9HYPH</name>
<dbReference type="NCBIfam" id="TIGR01965">
    <property type="entry name" value="VCBS_repeat"/>
    <property type="match status" value="8"/>
</dbReference>
<gene>
    <name evidence="2" type="ORF">GCM10007036_18540</name>
</gene>
<dbReference type="SMART" id="SM00710">
    <property type="entry name" value="PbH1"/>
    <property type="match status" value="6"/>
</dbReference>
<dbReference type="InterPro" id="IPR010221">
    <property type="entry name" value="VCBS_dom"/>
</dbReference>
<dbReference type="GO" id="GO:0005509">
    <property type="term" value="F:calcium ion binding"/>
    <property type="evidence" value="ECO:0007669"/>
    <property type="project" value="InterPro"/>
</dbReference>
<proteinExistence type="predicted"/>
<dbReference type="SUPFAM" id="SSF51126">
    <property type="entry name" value="Pectin lyase-like"/>
    <property type="match status" value="1"/>
</dbReference>
<evidence type="ECO:0000313" key="2">
    <source>
        <dbReference type="EMBL" id="GGH17251.1"/>
    </source>
</evidence>
<evidence type="ECO:0000259" key="1">
    <source>
        <dbReference type="Pfam" id="PF17803"/>
    </source>
</evidence>
<dbReference type="EMBL" id="BMES01000001">
    <property type="protein sequence ID" value="GGH17251.1"/>
    <property type="molecule type" value="Genomic_DNA"/>
</dbReference>
<dbReference type="InterPro" id="IPR001343">
    <property type="entry name" value="Hemolysn_Ca-bd"/>
</dbReference>
<dbReference type="Pfam" id="PF00353">
    <property type="entry name" value="HemolysinCabind"/>
    <property type="match status" value="2"/>
</dbReference>
<dbReference type="InterPro" id="IPR011050">
    <property type="entry name" value="Pectin_lyase_fold/virulence"/>
</dbReference>
<reference evidence="2" key="2">
    <citation type="submission" date="2020-09" db="EMBL/GenBank/DDBJ databases">
        <authorList>
            <person name="Sun Q."/>
            <person name="Zhou Y."/>
        </authorList>
    </citation>
    <scope>NUCLEOTIDE SEQUENCE</scope>
    <source>
        <strain evidence="2">CGMCC 1.12214</strain>
    </source>
</reference>
<evidence type="ECO:0000313" key="3">
    <source>
        <dbReference type="Proteomes" id="UP000603912"/>
    </source>
</evidence>
<dbReference type="Gene3D" id="2.150.10.10">
    <property type="entry name" value="Serralysin-like metalloprotease, C-terminal"/>
    <property type="match status" value="1"/>
</dbReference>
<protein>
    <recommendedName>
        <fullName evidence="1">RapA2 cadherin-like domain-containing protein</fullName>
    </recommendedName>
</protein>
<sequence>MVLEVPNVTGDAATVLTAKGAFAFRDLDPADVHSLTIAPKAGGYLGSLAAAVTSESASGSLGRIDWTFTTTDKSLDALAAGQKVTQVYTLAVSDGAGGIIRQDVAVTITGAEDKPVITGSLAGATIFESSAASFTRSGTLSFSDVDATDLLTTSILGQTVKVQNSAGQDITASFAAEKFEALKQAFSMPVGALGGSKGSQTWTYAIADSPLDFLGSNETATIVTTVKVVDNQGGSSTADVVITLRGANDAPVTVTGSVVSGGITEAANTVGGIALQSSQGSIQFTDLDLTDKHSVSVTPKQAGYLGTLSPVLTTDTAGGGTGVVTWTYSVQDRVLDALGPGQQLVQTYTVNVSDGRGGVLKQDVVIVLTGSEDAPTISGPTSVQFVEGSAPTFVRTGTITVADPDANAQLLASLSQSLVAKSATGADITSTLTSAQVAALTQAFTVPQGNLGVNKASLGWSFSLADSALDFLGLNETVTLTNAVSVDDRAGGVAATTVVMTLKGVNDAPIIDQTSSFTATLADTAARSSGINMQAGGSFAFYDIDQRDAHTVASAASQTGYVGTFSARLVQDSTGAQPGSVAWTYTVADKIVDALGAGQTLKQTYVVSVNDGKGGVAKQNVDVVLTGSNDLPVITGLVGSTVYELPPSASESMIHRGGTLKLADVDQTDHLEVSFTPASVSFTDAAGRSISDLPSQQLTADQASALSLAKSLAANLSMSTSTAGNQGSVNWSFDAAASKLAFLEKGETVKITVNVVVQDLDAANGPTGEAVVKPVTITLVGQDASWQAKDHTAELMNKTILTSPTSNGDIGCQLPAAALRSYLDLGGNDGTTFLRPVTVRIDKDGATLDGIDFRGSQVVVAASNVSFVNCLFDSSGSLGRPGVDIGAGIHDISLDHCSFDGLKRATGYPDFISSAAERTTITNSVFLNAPSDGIYIESGIIANNYFKGGGYYPGTHADAIWIGKTTGPVLIENNAFDWRAEPGALTNNVVRISGERGDVSDVMIRNNAMIGGNYSITVTDGATWTHTADQVGSVTGVSIIDNIIDVAGTGPIDWQNRPADTIIAGNLNLNGFVAFGALSSTPSLNFGSLSAVLGTTGADTLQGSDVANYLVGGEGQDVIYAGAHGSVIQGGAGRDFLFGSSGADTFVYRAGREMNDLIRQFDVSMDKIDVADVVEFRALGLTSQSWNWLGGAVFTGDKYQVRFVQGASQSSLQFDVNGDTFADYKIDFVGSIPFSRDNLVLEHTADAATQFNGLWAGQGVDLVSRSLTTSASFSDSHLVIVGRDVALRDADGALAPVTGLNSFAFADGSITRADADPLVDDLFYFLRNPVRWGASTAHDAEADFYGTGWTLGLDPNAYFSTKGYMATFGAAAGQGVDPLSFYASTGWKLGQDPSASFDTSLYLLHNRDAAASGLDPLTHFLTVGAAAGRKAYAVVGDVGATGFDAEFYVLAHPEAAADPYAHYLTSGWKSGFNPNAYFDVNFYLAQNPAVAAAGVDPLQHYMTAGWRQGLNPSADFDAASYLAANPDVAQAGLNPLLHFLQTGADEGRDAFASGAGWQGGAPIGVADSFAVSAVPGTDLMVAGVNGVLANDVDPNGDALIVKAVSQTGLLSGQVTQGLYGKLFMGFDGGFRYTVTDPVGPQGAHLTERFTYVVGDNTGANNAAVLDIVLNRAPTAAVIANSLQSAASLSVAADKGVLAKVTDADADALTVASVMVNGVTVLAGQAIQGQYGTLTVQSDGAYSYTALPSYVGKSVVDAFSLVVSDSFGATSTSQLQLDLKGTQTAPVIMGGGGAFTVTENAPGSYMPGGQFTVSDADLNDQLTVSVAKQTFAAINGKGADTTSLFSDAQINAIKNAFVIKNGQVGGPSGLVDWSFAGSDSILDVLGSNETATLTSSVQVDDGRGGLAARDIVLTLKGVNDSPLFTATGGATATFTELADRTRDESYQVVQGAVAFKDADAGDQHTLTVAPAKSGYFGALTASITFDTVSGGQGLVMWSFTALERTLDALAYGQTLQQTYTLTLADGKGGVAKQDVVVTIVGGNDLPTIAGAASATWFEGGAASYLKSGALTFADVDATDKLVVSVTKQTVVLKNAAGIDVSGLMSADQITALKQAFAIPVDELGSNKGTATWTYAINDKAVDFLGQNDSVTVTSTVQVDDHNGGVATRDVVITMKGVNDAPMFTPAPVNDARLDGKVAQGANVDLASVGGALVHHETGSLSFTDADLTDAHGVTVKAAAVGYLGAFKAVITDGPGGGIVDWSFDIDDATLAKFTGDRVQTYSVTVGDGKGGSAKQDISIALTHESADQFTFPTTPTTPKIVDSFIGGWDSLKVSSAAVGLSSGALTPDRFQTGSAETAGDKMFVLDTKTNNLVWSSFDATGQHILTTYAHFGYVSDLHASDIIIV</sequence>
<reference evidence="2" key="1">
    <citation type="journal article" date="2014" name="Int. J. Syst. Evol. Microbiol.">
        <title>Complete genome sequence of Corynebacterium casei LMG S-19264T (=DSM 44701T), isolated from a smear-ripened cheese.</title>
        <authorList>
            <consortium name="US DOE Joint Genome Institute (JGI-PGF)"/>
            <person name="Walter F."/>
            <person name="Albersmeier A."/>
            <person name="Kalinowski J."/>
            <person name="Ruckert C."/>
        </authorList>
    </citation>
    <scope>NUCLEOTIDE SEQUENCE</scope>
    <source>
        <strain evidence="2">CGMCC 1.12214</strain>
    </source>
</reference>
<dbReference type="Pfam" id="PF17963">
    <property type="entry name" value="Big_9"/>
    <property type="match status" value="1"/>
</dbReference>
<comment type="caution">
    <text evidence="2">The sequence shown here is derived from an EMBL/GenBank/DDBJ whole genome shotgun (WGS) entry which is preliminary data.</text>
</comment>
<dbReference type="SUPFAM" id="SSF51120">
    <property type="entry name" value="beta-Roll"/>
    <property type="match status" value="1"/>
</dbReference>
<dbReference type="Proteomes" id="UP000603912">
    <property type="component" value="Unassembled WGS sequence"/>
</dbReference>
<dbReference type="InterPro" id="IPR006626">
    <property type="entry name" value="PbH1"/>
</dbReference>
<organism evidence="2 3">
    <name type="scientific">Alsobacter metallidurans</name>
    <dbReference type="NCBI Taxonomy" id="340221"/>
    <lineage>
        <taxon>Bacteria</taxon>
        <taxon>Pseudomonadati</taxon>
        <taxon>Pseudomonadota</taxon>
        <taxon>Alphaproteobacteria</taxon>
        <taxon>Hyphomicrobiales</taxon>
        <taxon>Alsobacteraceae</taxon>
        <taxon>Alsobacter</taxon>
    </lineage>
</organism>
<dbReference type="RefSeq" id="WP_188517339.1">
    <property type="nucleotide sequence ID" value="NZ_BMES01000001.1"/>
</dbReference>
<dbReference type="InterPro" id="IPR011049">
    <property type="entry name" value="Serralysin-like_metalloprot_C"/>
</dbReference>
<feature type="domain" description="RapA2 cadherin-like" evidence="1">
    <location>
        <begin position="1670"/>
        <end position="1743"/>
    </location>
</feature>
<dbReference type="Pfam" id="PF17803">
    <property type="entry name" value="Cadherin_4"/>
    <property type="match status" value="1"/>
</dbReference>
<keyword evidence="3" id="KW-1185">Reference proteome</keyword>
<dbReference type="InterPro" id="IPR040853">
    <property type="entry name" value="RapA2_cadherin-like"/>
</dbReference>